<dbReference type="AlphaFoldDB" id="A0A318TY40"/>
<proteinExistence type="predicted"/>
<gene>
    <name evidence="1" type="ORF">C8J30_11286</name>
</gene>
<reference evidence="1 2" key="1">
    <citation type="submission" date="2018-06" db="EMBL/GenBank/DDBJ databases">
        <title>Genomic Encyclopedia of Type Strains, Phase III (KMG-III): the genomes of soil and plant-associated and newly described type strains.</title>
        <authorList>
            <person name="Whitman W."/>
        </authorList>
    </citation>
    <scope>NUCLEOTIDE SEQUENCE [LARGE SCALE GENOMIC DNA]</scope>
    <source>
        <strain evidence="1 2">JA737</strain>
    </source>
</reference>
<accession>A0A318TY40</accession>
<protein>
    <submittedName>
        <fullName evidence="1">Uncharacterized protein</fullName>
    </submittedName>
</protein>
<keyword evidence="2" id="KW-1185">Reference proteome</keyword>
<sequence>MSDDTTITPLRQPGSILDPLTEIGREGARQMLAAALKAEAAIRACR</sequence>
<evidence type="ECO:0000313" key="2">
    <source>
        <dbReference type="Proteomes" id="UP000247727"/>
    </source>
</evidence>
<organism evidence="1 2">
    <name type="scientific">Rhodobacter viridis</name>
    <dbReference type="NCBI Taxonomy" id="1054202"/>
    <lineage>
        <taxon>Bacteria</taxon>
        <taxon>Pseudomonadati</taxon>
        <taxon>Pseudomonadota</taxon>
        <taxon>Alphaproteobacteria</taxon>
        <taxon>Rhodobacterales</taxon>
        <taxon>Rhodobacter group</taxon>
        <taxon>Rhodobacter</taxon>
    </lineage>
</organism>
<dbReference type="Proteomes" id="UP000247727">
    <property type="component" value="Unassembled WGS sequence"/>
</dbReference>
<name>A0A318TY40_9RHOB</name>
<comment type="caution">
    <text evidence="1">The sequence shown here is derived from an EMBL/GenBank/DDBJ whole genome shotgun (WGS) entry which is preliminary data.</text>
</comment>
<evidence type="ECO:0000313" key="1">
    <source>
        <dbReference type="EMBL" id="PYF08667.1"/>
    </source>
</evidence>
<dbReference type="EMBL" id="QJTK01000012">
    <property type="protein sequence ID" value="PYF08667.1"/>
    <property type="molecule type" value="Genomic_DNA"/>
</dbReference>